<dbReference type="InterPro" id="IPR006059">
    <property type="entry name" value="SBP"/>
</dbReference>
<evidence type="ECO:0000256" key="2">
    <source>
        <dbReference type="ARBA" id="ARBA00022729"/>
    </source>
</evidence>
<dbReference type="Pfam" id="PF01547">
    <property type="entry name" value="SBP_bac_1"/>
    <property type="match status" value="1"/>
</dbReference>
<dbReference type="PROSITE" id="PS51257">
    <property type="entry name" value="PROKAR_LIPOPROTEIN"/>
    <property type="match status" value="1"/>
</dbReference>
<dbReference type="SUPFAM" id="SSF53850">
    <property type="entry name" value="Periplasmic binding protein-like II"/>
    <property type="match status" value="1"/>
</dbReference>
<keyword evidence="9" id="KW-1185">Reference proteome</keyword>
<sequence>MDNRRNKNAGTVAAVLALGTVLAACSGGEDGNSASASPDASAAPTSAAQSASPKPDVFQIGSEPVSFTLFGNYGWYTQPRWGEDIFTKAIKEKYKIDIVPIQAGGNAEAKLNTMIASNDLPDVIWGERDGFNRLIENGQIVPLDPYLDKYPNLKKWAGDEVLNMLRHTDGKLYLFPNWYTNKPTGNAGYVVNKKIYEELGKPKLETTDDLYAYLKLVKEKYGDSIIPFEPGQASEGKGVDLLYSAFRENNPATFMGNLRAVPKDGKFTSIFADPVFKEALTFVNKLHREKLMTQDALTQKVDQVQEKLNQGRVAVYADITAIEYAGPADALLKQKDPNAGYFMIWPIHKPGLDKNKITVAHYDRLGWNAAAITKKAKDPEKIFAVLDWMTGEQGTREIIWGPEGMYWQGTDSEGLPLLLDTFVTDPDRQKNMSATDNLQFVGNAAFNDKIKLKAEQKLPPEKRSWATTYQDSITWKTHIDLTPMRGIEPPKDSEEGVIRERIIELYKKARAQAILAKSEQEVSDIIDKAEKDAQSLGYQKLLDYYTAKWKANEAKMAKK</sequence>
<keyword evidence="2 7" id="KW-0732">Signal</keyword>
<dbReference type="RefSeq" id="WP_138789275.1">
    <property type="nucleotide sequence ID" value="NZ_JBHTGQ010000031.1"/>
</dbReference>
<dbReference type="Gene3D" id="3.40.190.10">
    <property type="entry name" value="Periplasmic binding protein-like II"/>
    <property type="match status" value="2"/>
</dbReference>
<feature type="region of interest" description="Disordered" evidence="6">
    <location>
        <begin position="29"/>
        <end position="55"/>
    </location>
</feature>
<feature type="compositionally biased region" description="Low complexity" evidence="6">
    <location>
        <begin position="33"/>
        <end position="53"/>
    </location>
</feature>
<evidence type="ECO:0000256" key="1">
    <source>
        <dbReference type="ARBA" id="ARBA00022475"/>
    </source>
</evidence>
<accession>A0ABW2V665</accession>
<keyword evidence="4" id="KW-0564">Palmitate</keyword>
<protein>
    <submittedName>
        <fullName evidence="8">Extracellular solute-binding protein</fullName>
    </submittedName>
</protein>
<evidence type="ECO:0000256" key="4">
    <source>
        <dbReference type="ARBA" id="ARBA00023139"/>
    </source>
</evidence>
<evidence type="ECO:0000256" key="3">
    <source>
        <dbReference type="ARBA" id="ARBA00023136"/>
    </source>
</evidence>
<gene>
    <name evidence="8" type="ORF">ACFQWB_13390</name>
</gene>
<evidence type="ECO:0000313" key="8">
    <source>
        <dbReference type="EMBL" id="MFC7750915.1"/>
    </source>
</evidence>
<keyword evidence="1" id="KW-1003">Cell membrane</keyword>
<proteinExistence type="predicted"/>
<dbReference type="EMBL" id="JBHTGQ010000031">
    <property type="protein sequence ID" value="MFC7750915.1"/>
    <property type="molecule type" value="Genomic_DNA"/>
</dbReference>
<keyword evidence="5" id="KW-0449">Lipoprotein</keyword>
<feature type="chain" id="PRO_5046086434" evidence="7">
    <location>
        <begin position="24"/>
        <end position="559"/>
    </location>
</feature>
<evidence type="ECO:0000256" key="5">
    <source>
        <dbReference type="ARBA" id="ARBA00023288"/>
    </source>
</evidence>
<name>A0ABW2V665_9BACL</name>
<reference evidence="9" key="1">
    <citation type="journal article" date="2019" name="Int. J. Syst. Evol. Microbiol.">
        <title>The Global Catalogue of Microorganisms (GCM) 10K type strain sequencing project: providing services to taxonomists for standard genome sequencing and annotation.</title>
        <authorList>
            <consortium name="The Broad Institute Genomics Platform"/>
            <consortium name="The Broad Institute Genome Sequencing Center for Infectious Disease"/>
            <person name="Wu L."/>
            <person name="Ma J."/>
        </authorList>
    </citation>
    <scope>NUCLEOTIDE SEQUENCE [LARGE SCALE GENOMIC DNA]</scope>
    <source>
        <strain evidence="9">JCM 18657</strain>
    </source>
</reference>
<evidence type="ECO:0000256" key="6">
    <source>
        <dbReference type="SAM" id="MobiDB-lite"/>
    </source>
</evidence>
<evidence type="ECO:0000256" key="7">
    <source>
        <dbReference type="SAM" id="SignalP"/>
    </source>
</evidence>
<dbReference type="InterPro" id="IPR050490">
    <property type="entry name" value="Bact_solute-bd_prot1"/>
</dbReference>
<dbReference type="PANTHER" id="PTHR43649:SF33">
    <property type="entry name" value="POLYGALACTURONAN_RHAMNOGALACTURONAN-BINDING PROTEIN YTCQ"/>
    <property type="match status" value="1"/>
</dbReference>
<comment type="caution">
    <text evidence="8">The sequence shown here is derived from an EMBL/GenBank/DDBJ whole genome shotgun (WGS) entry which is preliminary data.</text>
</comment>
<evidence type="ECO:0000313" key="9">
    <source>
        <dbReference type="Proteomes" id="UP001596528"/>
    </source>
</evidence>
<feature type="signal peptide" evidence="7">
    <location>
        <begin position="1"/>
        <end position="23"/>
    </location>
</feature>
<keyword evidence="3" id="KW-0472">Membrane</keyword>
<organism evidence="8 9">
    <name type="scientific">Paenibacillus thermoaerophilus</name>
    <dbReference type="NCBI Taxonomy" id="1215385"/>
    <lineage>
        <taxon>Bacteria</taxon>
        <taxon>Bacillati</taxon>
        <taxon>Bacillota</taxon>
        <taxon>Bacilli</taxon>
        <taxon>Bacillales</taxon>
        <taxon>Paenibacillaceae</taxon>
        <taxon>Paenibacillus</taxon>
    </lineage>
</organism>
<dbReference type="PANTHER" id="PTHR43649">
    <property type="entry name" value="ARABINOSE-BINDING PROTEIN-RELATED"/>
    <property type="match status" value="1"/>
</dbReference>
<dbReference type="Proteomes" id="UP001596528">
    <property type="component" value="Unassembled WGS sequence"/>
</dbReference>